<dbReference type="Proteomes" id="UP000504636">
    <property type="component" value="Unplaced"/>
</dbReference>
<sequence length="149" mass="17220">MAFWREPASNRRSRTAGPNASGLSVANDDRAQLVPMDFYSAKRNSFFSPRLSRFYSCVLRSRSPDLHRPVIFWYLLSLFQLGTVLRAGYLKSLIFGEGVACRALTKRWSVDIRHRLFFWFLSSFLWLAVVAAYSLHEILLSWSHLTLPS</sequence>
<proteinExistence type="predicted"/>
<protein>
    <submittedName>
        <fullName evidence="3 5">Uncharacterized protein</fullName>
    </submittedName>
</protein>
<gene>
    <name evidence="3 5" type="ORF">BDZ99DRAFT_93791</name>
</gene>
<dbReference type="GeneID" id="54469944"/>
<keyword evidence="2" id="KW-0472">Membrane</keyword>
<evidence type="ECO:0000256" key="2">
    <source>
        <dbReference type="SAM" id="Phobius"/>
    </source>
</evidence>
<keyword evidence="2" id="KW-1133">Transmembrane helix</keyword>
<evidence type="ECO:0000313" key="4">
    <source>
        <dbReference type="Proteomes" id="UP000504636"/>
    </source>
</evidence>
<dbReference type="RefSeq" id="XP_033573306.1">
    <property type="nucleotide sequence ID" value="XM_033729051.1"/>
</dbReference>
<reference evidence="3 5" key="1">
    <citation type="journal article" date="2020" name="Stud. Mycol.">
        <title>101 Dothideomycetes genomes: a test case for predicting lifestyles and emergence of pathogens.</title>
        <authorList>
            <person name="Haridas S."/>
            <person name="Albert R."/>
            <person name="Binder M."/>
            <person name="Bloem J."/>
            <person name="Labutti K."/>
            <person name="Salamov A."/>
            <person name="Andreopoulos B."/>
            <person name="Baker S."/>
            <person name="Barry K."/>
            <person name="Bills G."/>
            <person name="Bluhm B."/>
            <person name="Cannon C."/>
            <person name="Castanera R."/>
            <person name="Culley D."/>
            <person name="Daum C."/>
            <person name="Ezra D."/>
            <person name="Gonzalez J."/>
            <person name="Henrissat B."/>
            <person name="Kuo A."/>
            <person name="Liang C."/>
            <person name="Lipzen A."/>
            <person name="Lutzoni F."/>
            <person name="Magnuson J."/>
            <person name="Mondo S."/>
            <person name="Nolan M."/>
            <person name="Ohm R."/>
            <person name="Pangilinan J."/>
            <person name="Park H.-J."/>
            <person name="Ramirez L."/>
            <person name="Alfaro M."/>
            <person name="Sun H."/>
            <person name="Tritt A."/>
            <person name="Yoshinaga Y."/>
            <person name="Zwiers L.-H."/>
            <person name="Turgeon B."/>
            <person name="Goodwin S."/>
            <person name="Spatafora J."/>
            <person name="Crous P."/>
            <person name="Grigoriev I."/>
        </authorList>
    </citation>
    <scope>NUCLEOTIDE SEQUENCE</scope>
    <source>
        <strain evidence="3 5">CBS 304.34</strain>
    </source>
</reference>
<reference evidence="5" key="3">
    <citation type="submission" date="2025-04" db="UniProtKB">
        <authorList>
            <consortium name="RefSeq"/>
        </authorList>
    </citation>
    <scope>IDENTIFICATION</scope>
    <source>
        <strain evidence="5">CBS 304.34</strain>
    </source>
</reference>
<dbReference type="AlphaFoldDB" id="A0A6A6YC08"/>
<accession>A0A6A6YC08</accession>
<organism evidence="3">
    <name type="scientific">Mytilinidion resinicola</name>
    <dbReference type="NCBI Taxonomy" id="574789"/>
    <lineage>
        <taxon>Eukaryota</taxon>
        <taxon>Fungi</taxon>
        <taxon>Dikarya</taxon>
        <taxon>Ascomycota</taxon>
        <taxon>Pezizomycotina</taxon>
        <taxon>Dothideomycetes</taxon>
        <taxon>Pleosporomycetidae</taxon>
        <taxon>Mytilinidiales</taxon>
        <taxon>Mytilinidiaceae</taxon>
        <taxon>Mytilinidion</taxon>
    </lineage>
</organism>
<evidence type="ECO:0000313" key="5">
    <source>
        <dbReference type="RefSeq" id="XP_033573306.1"/>
    </source>
</evidence>
<feature type="transmembrane region" description="Helical" evidence="2">
    <location>
        <begin position="116"/>
        <end position="135"/>
    </location>
</feature>
<evidence type="ECO:0000256" key="1">
    <source>
        <dbReference type="SAM" id="MobiDB-lite"/>
    </source>
</evidence>
<evidence type="ECO:0000313" key="3">
    <source>
        <dbReference type="EMBL" id="KAF2806342.1"/>
    </source>
</evidence>
<keyword evidence="2" id="KW-0812">Transmembrane</keyword>
<name>A0A6A6YC08_9PEZI</name>
<dbReference type="EMBL" id="MU003707">
    <property type="protein sequence ID" value="KAF2806342.1"/>
    <property type="molecule type" value="Genomic_DNA"/>
</dbReference>
<feature type="region of interest" description="Disordered" evidence="1">
    <location>
        <begin position="1"/>
        <end position="24"/>
    </location>
</feature>
<reference evidence="5" key="2">
    <citation type="submission" date="2020-04" db="EMBL/GenBank/DDBJ databases">
        <authorList>
            <consortium name="NCBI Genome Project"/>
        </authorList>
    </citation>
    <scope>NUCLEOTIDE SEQUENCE</scope>
    <source>
        <strain evidence="5">CBS 304.34</strain>
    </source>
</reference>
<keyword evidence="4" id="KW-1185">Reference proteome</keyword>